<dbReference type="InterPro" id="IPR004843">
    <property type="entry name" value="Calcineurin-like_PHP"/>
</dbReference>
<name>A0A6N3BB26_9FIRM</name>
<dbReference type="Gene3D" id="3.60.21.10">
    <property type="match status" value="1"/>
</dbReference>
<dbReference type="GO" id="GO:0016787">
    <property type="term" value="F:hydrolase activity"/>
    <property type="evidence" value="ECO:0007669"/>
    <property type="project" value="UniProtKB-KW"/>
</dbReference>
<protein>
    <submittedName>
        <fullName evidence="7">Calcineurin-like phosphoesterase</fullName>
    </submittedName>
</protein>
<evidence type="ECO:0000256" key="1">
    <source>
        <dbReference type="ARBA" id="ARBA00022723"/>
    </source>
</evidence>
<dbReference type="PIRSF" id="PIRSF034890">
    <property type="entry name" value="Pesteras_lmo2642"/>
    <property type="match status" value="1"/>
</dbReference>
<evidence type="ECO:0000256" key="2">
    <source>
        <dbReference type="ARBA" id="ARBA00022801"/>
    </source>
</evidence>
<reference evidence="7" key="1">
    <citation type="submission" date="2019-11" db="EMBL/GenBank/DDBJ databases">
        <authorList>
            <person name="Feng L."/>
        </authorList>
    </citation>
    <scope>NUCLEOTIDE SEQUENCE</scope>
    <source>
        <strain evidence="7">IbartlettiiLFYP30</strain>
    </source>
</reference>
<keyword evidence="1" id="KW-0479">Metal-binding</keyword>
<dbReference type="InterPro" id="IPR040869">
    <property type="entry name" value="CNP_C"/>
</dbReference>
<evidence type="ECO:0000259" key="5">
    <source>
        <dbReference type="Pfam" id="PF00149"/>
    </source>
</evidence>
<dbReference type="InterPro" id="IPR050884">
    <property type="entry name" value="CNP_phosphodiesterase-III"/>
</dbReference>
<dbReference type="EMBL" id="CACRUE010000024">
    <property type="protein sequence ID" value="VYT99747.1"/>
    <property type="molecule type" value="Genomic_DNA"/>
</dbReference>
<dbReference type="AlphaFoldDB" id="A0A6N3BB26"/>
<proteinExistence type="inferred from homology"/>
<evidence type="ECO:0000256" key="4">
    <source>
        <dbReference type="ARBA" id="ARBA00025742"/>
    </source>
</evidence>
<dbReference type="Pfam" id="PF17839">
    <property type="entry name" value="CNP_C_terminal"/>
    <property type="match status" value="1"/>
</dbReference>
<dbReference type="Pfam" id="PF00149">
    <property type="entry name" value="Metallophos"/>
    <property type="match status" value="1"/>
</dbReference>
<keyword evidence="3" id="KW-0408">Iron</keyword>
<keyword evidence="2" id="KW-0378">Hydrolase</keyword>
<dbReference type="PANTHER" id="PTHR42988">
    <property type="entry name" value="PHOSPHOHYDROLASE"/>
    <property type="match status" value="1"/>
</dbReference>
<evidence type="ECO:0000259" key="6">
    <source>
        <dbReference type="Pfam" id="PF17839"/>
    </source>
</evidence>
<evidence type="ECO:0000256" key="3">
    <source>
        <dbReference type="ARBA" id="ARBA00023004"/>
    </source>
</evidence>
<dbReference type="SUPFAM" id="SSF56300">
    <property type="entry name" value="Metallo-dependent phosphatases"/>
    <property type="match status" value="1"/>
</dbReference>
<dbReference type="Gene3D" id="1.10.246.180">
    <property type="match status" value="1"/>
</dbReference>
<sequence length="446" mass="52153">MNSEKVNYLKGDDETNLDKNIEFIVVTDLHYISPKADVDGELSEICEAKGDLKQMKYASEIIDAFISEVIKYKPSGGLIICGDLTYNGEMVSHIDLMTKLQKILDKGINIYVIPGNHDIKNYNAYKYKAAQKIPIKSVSPKMFKEIYFNCGFKSALYRDKYSISYISQVNSELWLLMLDTNFYQENNWKNPVAIKGSINESTYEWLEQHLKEAKEKNIKVMAVTHHSLVDHNDLLNKGYTIENNQRLVELYAKYNIILNLSGHLHIQHIKPGYSKKIKNKKIYDIATSSLLVCRNQYATLTYEPKKSIYYKTKVLNVSRWAFERGILDNNLLHFNYYSYNYAYSQTYKKIYYELLRRNLSEYEAKMMSSTLSKLNPAFFSGTVVEIYRIIEVSDNYKVWSLVSDIFYHKYIDSIMKERKYDHNTLRLSLREDDESFGSVIWNKAKG</sequence>
<organism evidence="7">
    <name type="scientific">Intestinibacter bartlettii</name>
    <dbReference type="NCBI Taxonomy" id="261299"/>
    <lineage>
        <taxon>Bacteria</taxon>
        <taxon>Bacillati</taxon>
        <taxon>Bacillota</taxon>
        <taxon>Clostridia</taxon>
        <taxon>Peptostreptococcales</taxon>
        <taxon>Peptostreptococcaceae</taxon>
        <taxon>Intestinibacter</taxon>
    </lineage>
</organism>
<feature type="domain" description="Cyclic nucleotide phosphodiesterase C-terminal" evidence="6">
    <location>
        <begin position="316"/>
        <end position="421"/>
    </location>
</feature>
<dbReference type="PANTHER" id="PTHR42988:SF2">
    <property type="entry name" value="CYCLIC NUCLEOTIDE PHOSPHODIESTERASE CBUA0032-RELATED"/>
    <property type="match status" value="1"/>
</dbReference>
<dbReference type="InterPro" id="IPR012365">
    <property type="entry name" value="Pesteras_lmo2642"/>
</dbReference>
<evidence type="ECO:0000313" key="7">
    <source>
        <dbReference type="EMBL" id="VYT99747.1"/>
    </source>
</evidence>
<gene>
    <name evidence="7" type="ORF">IBLFYP30_01484</name>
</gene>
<dbReference type="GO" id="GO:0046872">
    <property type="term" value="F:metal ion binding"/>
    <property type="evidence" value="ECO:0007669"/>
    <property type="project" value="UniProtKB-KW"/>
</dbReference>
<feature type="domain" description="Calcineurin-like phosphoesterase" evidence="5">
    <location>
        <begin position="23"/>
        <end position="266"/>
    </location>
</feature>
<dbReference type="InterPro" id="IPR029052">
    <property type="entry name" value="Metallo-depent_PP-like"/>
</dbReference>
<dbReference type="RefSeq" id="WP_156530788.1">
    <property type="nucleotide sequence ID" value="NZ_CACRUE010000024.1"/>
</dbReference>
<accession>A0A6N3BB26</accession>
<comment type="similarity">
    <text evidence="4">Belongs to the cyclic nucleotide phosphodiesterase class-III family.</text>
</comment>